<keyword evidence="1" id="KW-0812">Transmembrane</keyword>
<proteinExistence type="predicted"/>
<reference evidence="2 3" key="1">
    <citation type="submission" date="2020-07" db="EMBL/GenBank/DDBJ databases">
        <title>Sequencing the genomes of 1000 actinobacteria strains.</title>
        <authorList>
            <person name="Klenk H.-P."/>
        </authorList>
    </citation>
    <scope>NUCLEOTIDE SEQUENCE [LARGE SCALE GENOMIC DNA]</scope>
    <source>
        <strain evidence="2 3">DSM 100723</strain>
    </source>
</reference>
<gene>
    <name evidence="2" type="ORF">FHX74_001309</name>
</gene>
<evidence type="ECO:0000256" key="1">
    <source>
        <dbReference type="SAM" id="Phobius"/>
    </source>
</evidence>
<sequence>MTLLLPSLGTALDDVAARLAGLHVGSLGLVDLVIGLIVVGSVIGALRRRSGLLGAIGSGLGAAVFCWLAVTAIVTWAPAAVHDPVSASAFARTVPLPTHAAHQAGAWLQSLVGSVDQPDAGPRR</sequence>
<dbReference type="EMBL" id="JACGWT010000002">
    <property type="protein sequence ID" value="MBA8793704.1"/>
    <property type="molecule type" value="Genomic_DNA"/>
</dbReference>
<comment type="caution">
    <text evidence="2">The sequence shown here is derived from an EMBL/GenBank/DDBJ whole genome shotgun (WGS) entry which is preliminary data.</text>
</comment>
<dbReference type="AlphaFoldDB" id="A0A7W3IR54"/>
<evidence type="ECO:0000313" key="3">
    <source>
        <dbReference type="Proteomes" id="UP000523079"/>
    </source>
</evidence>
<keyword evidence="1" id="KW-1133">Transmembrane helix</keyword>
<organism evidence="2 3">
    <name type="scientific">Microlunatus kandeliicorticis</name>
    <dbReference type="NCBI Taxonomy" id="1759536"/>
    <lineage>
        <taxon>Bacteria</taxon>
        <taxon>Bacillati</taxon>
        <taxon>Actinomycetota</taxon>
        <taxon>Actinomycetes</taxon>
        <taxon>Propionibacteriales</taxon>
        <taxon>Propionibacteriaceae</taxon>
        <taxon>Microlunatus</taxon>
    </lineage>
</organism>
<dbReference type="Proteomes" id="UP000523079">
    <property type="component" value="Unassembled WGS sequence"/>
</dbReference>
<evidence type="ECO:0000313" key="2">
    <source>
        <dbReference type="EMBL" id="MBA8793704.1"/>
    </source>
</evidence>
<feature type="transmembrane region" description="Helical" evidence="1">
    <location>
        <begin position="27"/>
        <end position="46"/>
    </location>
</feature>
<keyword evidence="3" id="KW-1185">Reference proteome</keyword>
<keyword evidence="1" id="KW-0472">Membrane</keyword>
<feature type="transmembrane region" description="Helical" evidence="1">
    <location>
        <begin position="53"/>
        <end position="77"/>
    </location>
</feature>
<accession>A0A7W3IR54</accession>
<protein>
    <submittedName>
        <fullName evidence="2">Uncharacterized protein</fullName>
    </submittedName>
</protein>
<dbReference type="RefSeq" id="WP_182559285.1">
    <property type="nucleotide sequence ID" value="NZ_JACGWT010000002.1"/>
</dbReference>
<name>A0A7W3IR54_9ACTN</name>